<accession>A0A3E2NB46</accession>
<proteinExistence type="predicted"/>
<dbReference type="SUPFAM" id="SSF48295">
    <property type="entry name" value="TrpR-like"/>
    <property type="match status" value="1"/>
</dbReference>
<dbReference type="RefSeq" id="WP_117417797.1">
    <property type="nucleotide sequence ID" value="NZ_QOHO01000047.1"/>
</dbReference>
<dbReference type="GO" id="GO:0043565">
    <property type="term" value="F:sequence-specific DNA binding"/>
    <property type="evidence" value="ECO:0007669"/>
    <property type="project" value="InterPro"/>
</dbReference>
<protein>
    <submittedName>
        <fullName evidence="1">Helix-turn-helix domain-containing protein</fullName>
    </submittedName>
</protein>
<dbReference type="NCBIfam" id="NF047593">
    <property type="entry name" value="IS66_ISAeme5_TnpA"/>
    <property type="match status" value="1"/>
</dbReference>
<dbReference type="Proteomes" id="UP000260680">
    <property type="component" value="Unassembled WGS sequence"/>
</dbReference>
<organism evidence="1 2">
    <name type="scientific">Lacrimispora amygdalina</name>
    <dbReference type="NCBI Taxonomy" id="253257"/>
    <lineage>
        <taxon>Bacteria</taxon>
        <taxon>Bacillati</taxon>
        <taxon>Bacillota</taxon>
        <taxon>Clostridia</taxon>
        <taxon>Lachnospirales</taxon>
        <taxon>Lachnospiraceae</taxon>
        <taxon>Lacrimispora</taxon>
    </lineage>
</organism>
<sequence length="134" mass="15227">MRSKRISADEQFLLIMECRQSGLSDYQWCQMNDINPGTFYNWISRLRKRGMVIPMLSDQVKKTSAPLQEVVKVNLMPAPLQVEQNTCIVPDLATKELPTVEILIGNATIRFFNNTDKNLIETTLKCMGGVCCAR</sequence>
<comment type="caution">
    <text evidence="1">The sequence shown here is derived from an EMBL/GenBank/DDBJ whole genome shotgun (WGS) entry which is preliminary data.</text>
</comment>
<dbReference type="EMBL" id="QOHO01000047">
    <property type="protein sequence ID" value="RFZ78101.1"/>
    <property type="molecule type" value="Genomic_DNA"/>
</dbReference>
<gene>
    <name evidence="1" type="ORF">DS742_15025</name>
</gene>
<name>A0A3E2NB46_9FIRM</name>
<dbReference type="AlphaFoldDB" id="A0A3E2NB46"/>
<dbReference type="OrthoDB" id="9808061at2"/>
<reference evidence="1 2" key="1">
    <citation type="submission" date="2018-07" db="EMBL/GenBank/DDBJ databases">
        <title>New species, Clostridium PI-S10-A1B.</title>
        <authorList>
            <person name="Krishna G."/>
            <person name="Summeta K."/>
            <person name="Shikha S."/>
            <person name="Prabhu P.B."/>
            <person name="Suresh K."/>
        </authorList>
    </citation>
    <scope>NUCLEOTIDE SEQUENCE [LARGE SCALE GENOMIC DNA]</scope>
    <source>
        <strain evidence="1 2">PI-S10-A1B</strain>
    </source>
</reference>
<evidence type="ECO:0000313" key="1">
    <source>
        <dbReference type="EMBL" id="RFZ78101.1"/>
    </source>
</evidence>
<evidence type="ECO:0000313" key="2">
    <source>
        <dbReference type="Proteomes" id="UP000260680"/>
    </source>
</evidence>
<dbReference type="InterPro" id="IPR010921">
    <property type="entry name" value="Trp_repressor/repl_initiator"/>
</dbReference>